<feature type="active site" description="Proton donor" evidence="7">
    <location>
        <position position="325"/>
    </location>
</feature>
<dbReference type="EC" id="4.1.1.20" evidence="5 6"/>
<evidence type="ECO:0000256" key="5">
    <source>
        <dbReference type="HAMAP-Rule" id="MF_02120"/>
    </source>
</evidence>
<dbReference type="InterPro" id="IPR002986">
    <property type="entry name" value="DAP_deCOOHase_LysA"/>
</dbReference>
<dbReference type="PANTHER" id="PTHR43727">
    <property type="entry name" value="DIAMINOPIMELATE DECARBOXYLASE"/>
    <property type="match status" value="1"/>
</dbReference>
<keyword evidence="2 5" id="KW-0210">Decarboxylase</keyword>
<dbReference type="FunFam" id="3.20.20.10:FF:000003">
    <property type="entry name" value="Diaminopimelate decarboxylase"/>
    <property type="match status" value="1"/>
</dbReference>
<dbReference type="CDD" id="cd06828">
    <property type="entry name" value="PLPDE_III_DapDC"/>
    <property type="match status" value="1"/>
</dbReference>
<comment type="similarity">
    <text evidence="5">Belongs to the Orn/Lys/Arg decarboxylase class-II family. LysA subfamily.</text>
</comment>
<dbReference type="PANTHER" id="PTHR43727:SF2">
    <property type="entry name" value="GROUP IV DECARBOXYLASE"/>
    <property type="match status" value="1"/>
</dbReference>
<evidence type="ECO:0000313" key="11">
    <source>
        <dbReference type="EMBL" id="GHM59027.1"/>
    </source>
</evidence>
<feature type="domain" description="Orn/DAP/Arg decarboxylase 2 N-terminal" evidence="10">
    <location>
        <begin position="20"/>
        <end position="262"/>
    </location>
</feature>
<protein>
    <recommendedName>
        <fullName evidence="5 6">Diaminopimelate decarboxylase</fullName>
        <shortName evidence="5">DAP decarboxylase</shortName>
        <shortName evidence="5">DAPDC</shortName>
        <ecNumber evidence="5 6">4.1.1.20</ecNumber>
    </recommendedName>
</protein>
<proteinExistence type="inferred from homology"/>
<dbReference type="PRINTS" id="PR01179">
    <property type="entry name" value="ODADCRBXLASE"/>
</dbReference>
<dbReference type="SUPFAM" id="SSF51419">
    <property type="entry name" value="PLP-binding barrel"/>
    <property type="match status" value="1"/>
</dbReference>
<sequence>MSLLDIAVEVGTPFYCYSLNSICKNYREFADNIPGSMICYAVKANPNIAIIKAIANMGGGADVVSGGEIRRAMAAGVPVDKIVFSGIGKTREEIEFALENNIYQINAESKEELELINQVASSKGIKASVAIRVNPNIDAKTNDKITTGLKTNKFGIPEEYIDEIFAKDFSNINLLGISVHIGSQISNLNIFLDVIKKIKVIISRIEKLEHKILRIDLGGGLGITYANDDNIPSITEYTRLLRENICNLGYKIICEPGRAIVGNAGVLVTKVLYTKSNDVVKHVVVDAGMNDLIRPALYGSKHRIVLVKKNKNLPEEEVDIVGPICESDDVFAYKYKMQQVTSGDMLAICDVGAYGASMSSTYNSRPLIPEVLVNGNQFAIIRKRGSYEEMLSQDIMPNWENFE</sequence>
<evidence type="ECO:0000313" key="12">
    <source>
        <dbReference type="Proteomes" id="UP000637906"/>
    </source>
</evidence>
<keyword evidence="5 8" id="KW-0457">Lysine biosynthesis</keyword>
<dbReference type="InterPro" id="IPR022643">
    <property type="entry name" value="De-COase2_C"/>
</dbReference>
<comment type="subunit">
    <text evidence="5">Homodimer.</text>
</comment>
<feature type="domain" description="Orn/DAP/Arg decarboxylase 2 C-terminal" evidence="9">
    <location>
        <begin position="14"/>
        <end position="352"/>
    </location>
</feature>
<feature type="binding site" evidence="5">
    <location>
        <position position="294"/>
    </location>
    <ligand>
        <name>substrate</name>
    </ligand>
</feature>
<keyword evidence="4 5" id="KW-0456">Lyase</keyword>
<accession>A0A8J3MMB7</accession>
<dbReference type="Proteomes" id="UP000637906">
    <property type="component" value="Unassembled WGS sequence"/>
</dbReference>
<dbReference type="Gene3D" id="3.20.20.10">
    <property type="entry name" value="Alanine racemase"/>
    <property type="match status" value="1"/>
</dbReference>
<dbReference type="HAMAP" id="MF_02120">
    <property type="entry name" value="LysA"/>
    <property type="match status" value="1"/>
</dbReference>
<dbReference type="SUPFAM" id="SSF50621">
    <property type="entry name" value="Alanine racemase C-terminal domain-like"/>
    <property type="match status" value="1"/>
</dbReference>
<evidence type="ECO:0000256" key="6">
    <source>
        <dbReference type="NCBIfam" id="TIGR01048"/>
    </source>
</evidence>
<evidence type="ECO:0000256" key="2">
    <source>
        <dbReference type="ARBA" id="ARBA00022793"/>
    </source>
</evidence>
<feature type="modified residue" description="N6-(pyridoxal phosphate)lysine" evidence="5 7">
    <location>
        <position position="43"/>
    </location>
</feature>
<dbReference type="Gene3D" id="2.40.37.10">
    <property type="entry name" value="Lyase, Ornithine Decarboxylase, Chain A, domain 1"/>
    <property type="match status" value="1"/>
</dbReference>
<feature type="binding site" evidence="5">
    <location>
        <position position="298"/>
    </location>
    <ligand>
        <name>substrate</name>
    </ligand>
</feature>
<keyword evidence="12" id="KW-1185">Reference proteome</keyword>
<dbReference type="InterPro" id="IPR000183">
    <property type="entry name" value="Orn/DAP/Arg_de-COase"/>
</dbReference>
<comment type="function">
    <text evidence="5">Specifically catalyzes the decarboxylation of meso-diaminopimelate (meso-DAP) to L-lysine.</text>
</comment>
<evidence type="ECO:0000259" key="10">
    <source>
        <dbReference type="Pfam" id="PF02784"/>
    </source>
</evidence>
<evidence type="ECO:0000259" key="9">
    <source>
        <dbReference type="Pfam" id="PF00278"/>
    </source>
</evidence>
<dbReference type="EMBL" id="BNGU01000001">
    <property type="protein sequence ID" value="GHM59027.1"/>
    <property type="molecule type" value="Genomic_DNA"/>
</dbReference>
<dbReference type="UniPathway" id="UPA00034">
    <property type="reaction ID" value="UER00027"/>
</dbReference>
<dbReference type="GO" id="GO:0009089">
    <property type="term" value="P:lysine biosynthetic process via diaminopimelate"/>
    <property type="evidence" value="ECO:0007669"/>
    <property type="project" value="UniProtKB-UniRule"/>
</dbReference>
<feature type="binding site" evidence="5">
    <location>
        <position position="354"/>
    </location>
    <ligand>
        <name>substrate</name>
    </ligand>
</feature>
<dbReference type="InterPro" id="IPR029066">
    <property type="entry name" value="PLP-binding_barrel"/>
</dbReference>
<dbReference type="InterPro" id="IPR009006">
    <property type="entry name" value="Ala_racemase/Decarboxylase_C"/>
</dbReference>
<keyword evidence="3 5" id="KW-0663">Pyridoxal phosphate</keyword>
<dbReference type="Pfam" id="PF02784">
    <property type="entry name" value="Orn_Arg_deC_N"/>
    <property type="match status" value="1"/>
</dbReference>
<gene>
    <name evidence="5 11" type="primary">lysA</name>
    <name evidence="11" type="ORF">sL5_00200</name>
</gene>
<comment type="cofactor">
    <cofactor evidence="1 5 7 8">
        <name>pyridoxal 5'-phosphate</name>
        <dbReference type="ChEBI" id="CHEBI:597326"/>
    </cofactor>
</comment>
<dbReference type="AlphaFoldDB" id="A0A8J3MMB7"/>
<feature type="binding site" evidence="5">
    <location>
        <begin position="255"/>
        <end position="258"/>
    </location>
    <ligand>
        <name>pyridoxal 5'-phosphate</name>
        <dbReference type="ChEBI" id="CHEBI:597326"/>
    </ligand>
</feature>
<dbReference type="InterPro" id="IPR022653">
    <property type="entry name" value="De-COase2_pyr-phos_BS"/>
</dbReference>
<organism evidence="11 12">
    <name type="scientific">Candidatus Mesenet longicola</name>
    <dbReference type="NCBI Taxonomy" id="1892558"/>
    <lineage>
        <taxon>Bacteria</taxon>
        <taxon>Pseudomonadati</taxon>
        <taxon>Pseudomonadota</taxon>
        <taxon>Alphaproteobacteria</taxon>
        <taxon>Rickettsiales</taxon>
        <taxon>Anaplasmataceae</taxon>
        <taxon>Candidatus Mesenet</taxon>
    </lineage>
</organism>
<evidence type="ECO:0000256" key="1">
    <source>
        <dbReference type="ARBA" id="ARBA00001933"/>
    </source>
</evidence>
<dbReference type="Pfam" id="PF00278">
    <property type="entry name" value="Orn_DAP_Arg_deC"/>
    <property type="match status" value="1"/>
</dbReference>
<comment type="catalytic activity">
    <reaction evidence="5 8">
        <text>meso-2,6-diaminopimelate + H(+) = L-lysine + CO2</text>
        <dbReference type="Rhea" id="RHEA:15101"/>
        <dbReference type="ChEBI" id="CHEBI:15378"/>
        <dbReference type="ChEBI" id="CHEBI:16526"/>
        <dbReference type="ChEBI" id="CHEBI:32551"/>
        <dbReference type="ChEBI" id="CHEBI:57791"/>
        <dbReference type="EC" id="4.1.1.20"/>
    </reaction>
</comment>
<evidence type="ECO:0000256" key="3">
    <source>
        <dbReference type="ARBA" id="ARBA00022898"/>
    </source>
</evidence>
<dbReference type="PRINTS" id="PR01181">
    <property type="entry name" value="DAPDCRBXLASE"/>
</dbReference>
<comment type="caution">
    <text evidence="11">The sequence shown here is derived from an EMBL/GenBank/DDBJ whole genome shotgun (WGS) entry which is preliminary data.</text>
</comment>
<dbReference type="NCBIfam" id="TIGR01048">
    <property type="entry name" value="lysA"/>
    <property type="match status" value="1"/>
</dbReference>
<name>A0A8J3MMB7_9RICK</name>
<dbReference type="GO" id="GO:0030170">
    <property type="term" value="F:pyridoxal phosphate binding"/>
    <property type="evidence" value="ECO:0007669"/>
    <property type="project" value="UniProtKB-UniRule"/>
</dbReference>
<dbReference type="GO" id="GO:0008836">
    <property type="term" value="F:diaminopimelate decarboxylase activity"/>
    <property type="evidence" value="ECO:0007669"/>
    <property type="project" value="UniProtKB-UniRule"/>
</dbReference>
<evidence type="ECO:0000256" key="8">
    <source>
        <dbReference type="RuleBase" id="RU003738"/>
    </source>
</evidence>
<evidence type="ECO:0000256" key="7">
    <source>
        <dbReference type="PIRSR" id="PIRSR600183-50"/>
    </source>
</evidence>
<feature type="binding site" evidence="5">
    <location>
        <position position="354"/>
    </location>
    <ligand>
        <name>pyridoxal 5'-phosphate</name>
        <dbReference type="ChEBI" id="CHEBI:597326"/>
    </ligand>
</feature>
<feature type="binding site" evidence="5">
    <location>
        <position position="326"/>
    </location>
    <ligand>
        <name>substrate</name>
    </ligand>
</feature>
<reference evidence="11 12" key="1">
    <citation type="journal article" date="2021" name="Microb. Ecol.">
        <title>Candidatus Mesenet longicola: Novel Endosymbionts of Brontispa longissima that Induce Cytoplasmic Incompatibility.</title>
        <authorList>
            <person name="Takano S."/>
            <person name="Gotoh Y."/>
            <person name="Hayashi T."/>
        </authorList>
    </citation>
    <scope>NUCLEOTIDE SEQUENCE [LARGE SCALE GENOMIC DNA]</scope>
    <source>
        <strain evidence="11">L5</strain>
    </source>
</reference>
<evidence type="ECO:0000256" key="4">
    <source>
        <dbReference type="ARBA" id="ARBA00023239"/>
    </source>
</evidence>
<keyword evidence="5" id="KW-0028">Amino-acid biosynthesis</keyword>
<dbReference type="PROSITE" id="PS00878">
    <property type="entry name" value="ODR_DC_2_1"/>
    <property type="match status" value="1"/>
</dbReference>
<feature type="binding site" evidence="5">
    <location>
        <position position="220"/>
    </location>
    <ligand>
        <name>pyridoxal 5'-phosphate</name>
        <dbReference type="ChEBI" id="CHEBI:597326"/>
    </ligand>
</feature>
<dbReference type="InterPro" id="IPR022644">
    <property type="entry name" value="De-COase2_N"/>
</dbReference>
<feature type="binding site" evidence="5">
    <location>
        <position position="258"/>
    </location>
    <ligand>
        <name>substrate</name>
    </ligand>
</feature>
<comment type="pathway">
    <text evidence="5 8">Amino-acid biosynthesis; L-lysine biosynthesis via DAP pathway; L-lysine from DL-2,6-diaminopimelate: step 1/1.</text>
</comment>